<sequence length="77" mass="8377">MTTFLFTISIFALFFVFLGLRLLFGKDESVRGTCASQSPFLREEGAVCGFCGKPVNDCPNDKKADSKAEPAPLPKIS</sequence>
<proteinExistence type="predicted"/>
<name>A0A846MNV9_9BACT</name>
<evidence type="ECO:0000313" key="2">
    <source>
        <dbReference type="EMBL" id="NIK73141.1"/>
    </source>
</evidence>
<gene>
    <name evidence="2" type="ORF">FHS56_000627</name>
</gene>
<accession>A0A846MNV9</accession>
<dbReference type="AlphaFoldDB" id="A0A846MNV9"/>
<protein>
    <recommendedName>
        <fullName evidence="4">Membrane or secreted protein</fullName>
    </recommendedName>
</protein>
<evidence type="ECO:0008006" key="4">
    <source>
        <dbReference type="Google" id="ProtNLM"/>
    </source>
</evidence>
<dbReference type="EMBL" id="JAASRN010000001">
    <property type="protein sequence ID" value="NIK73141.1"/>
    <property type="molecule type" value="Genomic_DNA"/>
</dbReference>
<organism evidence="2 3">
    <name type="scientific">Thermonema lapsum</name>
    <dbReference type="NCBI Taxonomy" id="28195"/>
    <lineage>
        <taxon>Bacteria</taxon>
        <taxon>Pseudomonadati</taxon>
        <taxon>Bacteroidota</taxon>
        <taxon>Cytophagia</taxon>
        <taxon>Cytophagales</taxon>
        <taxon>Thermonemataceae</taxon>
        <taxon>Thermonema</taxon>
    </lineage>
</organism>
<feature type="compositionally biased region" description="Basic and acidic residues" evidence="1">
    <location>
        <begin position="59"/>
        <end position="68"/>
    </location>
</feature>
<feature type="region of interest" description="Disordered" evidence="1">
    <location>
        <begin position="58"/>
        <end position="77"/>
    </location>
</feature>
<keyword evidence="3" id="KW-1185">Reference proteome</keyword>
<evidence type="ECO:0000256" key="1">
    <source>
        <dbReference type="SAM" id="MobiDB-lite"/>
    </source>
</evidence>
<reference evidence="2 3" key="1">
    <citation type="submission" date="2020-03" db="EMBL/GenBank/DDBJ databases">
        <title>Genomic Encyclopedia of Type Strains, Phase IV (KMG-IV): sequencing the most valuable type-strain genomes for metagenomic binning, comparative biology and taxonomic classification.</title>
        <authorList>
            <person name="Goeker M."/>
        </authorList>
    </citation>
    <scope>NUCLEOTIDE SEQUENCE [LARGE SCALE GENOMIC DNA]</scope>
    <source>
        <strain evidence="2 3">DSM 5718</strain>
    </source>
</reference>
<dbReference type="RefSeq" id="WP_166917841.1">
    <property type="nucleotide sequence ID" value="NZ_JAASRN010000001.1"/>
</dbReference>
<dbReference type="Proteomes" id="UP000537126">
    <property type="component" value="Unassembled WGS sequence"/>
</dbReference>
<comment type="caution">
    <text evidence="2">The sequence shown here is derived from an EMBL/GenBank/DDBJ whole genome shotgun (WGS) entry which is preliminary data.</text>
</comment>
<evidence type="ECO:0000313" key="3">
    <source>
        <dbReference type="Proteomes" id="UP000537126"/>
    </source>
</evidence>